<protein>
    <submittedName>
        <fullName evidence="2">Uncharacterized protein</fullName>
    </submittedName>
</protein>
<evidence type="ECO:0000256" key="1">
    <source>
        <dbReference type="SAM" id="MobiDB-lite"/>
    </source>
</evidence>
<feature type="region of interest" description="Disordered" evidence="1">
    <location>
        <begin position="1"/>
        <end position="20"/>
    </location>
</feature>
<comment type="caution">
    <text evidence="2">The sequence shown here is derived from an EMBL/GenBank/DDBJ whole genome shotgun (WGS) entry which is preliminary data.</text>
</comment>
<reference evidence="2" key="2">
    <citation type="submission" date="2020-10" db="EMBL/GenBank/DDBJ databases">
        <authorList>
            <person name="Peck L.D."/>
            <person name="Nowell R.W."/>
            <person name="Flood J."/>
            <person name="Ryan M.J."/>
            <person name="Barraclough T.G."/>
        </authorList>
    </citation>
    <scope>NUCLEOTIDE SEQUENCE</scope>
    <source>
        <strain evidence="2">IMI 127659i</strain>
    </source>
</reference>
<sequence length="108" mass="12137">MDELHNGASESNGIPSAPIPRMPIVTFLRKNNLPPSSSTGYLPSPSTSSARSTARRRVLDRRVDSLKAERDREVREKRAILDEKRKLESKNAALILEAQRLRAEKAQM</sequence>
<keyword evidence="3" id="KW-1185">Reference proteome</keyword>
<organism evidence="2 3">
    <name type="scientific">Fusarium xylarioides</name>
    <dbReference type="NCBI Taxonomy" id="221167"/>
    <lineage>
        <taxon>Eukaryota</taxon>
        <taxon>Fungi</taxon>
        <taxon>Dikarya</taxon>
        <taxon>Ascomycota</taxon>
        <taxon>Pezizomycotina</taxon>
        <taxon>Sordariomycetes</taxon>
        <taxon>Hypocreomycetidae</taxon>
        <taxon>Hypocreales</taxon>
        <taxon>Nectriaceae</taxon>
        <taxon>Fusarium</taxon>
        <taxon>Fusarium fujikuroi species complex</taxon>
    </lineage>
</organism>
<gene>
    <name evidence="2" type="ORF">H9Q72_009206</name>
</gene>
<dbReference type="OrthoDB" id="10455128at2759"/>
<feature type="region of interest" description="Disordered" evidence="1">
    <location>
        <begin position="28"/>
        <end position="72"/>
    </location>
</feature>
<dbReference type="AlphaFoldDB" id="A0A9P7HN47"/>
<evidence type="ECO:0000313" key="2">
    <source>
        <dbReference type="EMBL" id="KAG5762695.1"/>
    </source>
</evidence>
<accession>A0A9P7HN47</accession>
<reference evidence="2" key="1">
    <citation type="journal article" date="2020" name="bioRxiv">
        <title>Historical genomics reveals the evolutionary mechanisms behind multiple outbreaks of the host-specific coffee wilt pathogen Fusarium xylarioides.</title>
        <authorList>
            <person name="Peck D."/>
            <person name="Nowell R.W."/>
            <person name="Flood J."/>
            <person name="Ryan M.J."/>
            <person name="Barraclough T.G."/>
        </authorList>
    </citation>
    <scope>NUCLEOTIDE SEQUENCE</scope>
    <source>
        <strain evidence="2">IMI 127659i</strain>
    </source>
</reference>
<proteinExistence type="predicted"/>
<dbReference type="EMBL" id="JADFTT010000356">
    <property type="protein sequence ID" value="KAG5762695.1"/>
    <property type="molecule type" value="Genomic_DNA"/>
</dbReference>
<feature type="compositionally biased region" description="Basic and acidic residues" evidence="1">
    <location>
        <begin position="60"/>
        <end position="72"/>
    </location>
</feature>
<evidence type="ECO:0000313" key="3">
    <source>
        <dbReference type="Proteomes" id="UP000750502"/>
    </source>
</evidence>
<dbReference type="Proteomes" id="UP000750502">
    <property type="component" value="Unassembled WGS sequence"/>
</dbReference>
<feature type="compositionally biased region" description="Low complexity" evidence="1">
    <location>
        <begin position="43"/>
        <end position="52"/>
    </location>
</feature>
<name>A0A9P7HN47_9HYPO</name>